<dbReference type="KEGG" id="mno:Mnod_1828"/>
<evidence type="ECO:0000313" key="2">
    <source>
        <dbReference type="EMBL" id="ACL56818.1"/>
    </source>
</evidence>
<gene>
    <name evidence="2" type="ordered locus">Mnod_1828</name>
</gene>
<dbReference type="AlphaFoldDB" id="B8IS06"/>
<protein>
    <submittedName>
        <fullName evidence="2">Uncharacterized protein</fullName>
    </submittedName>
</protein>
<dbReference type="OrthoDB" id="9960765at2"/>
<organism evidence="2 3">
    <name type="scientific">Methylobacterium nodulans (strain LMG 21967 / CNCM I-2342 / ORS 2060)</name>
    <dbReference type="NCBI Taxonomy" id="460265"/>
    <lineage>
        <taxon>Bacteria</taxon>
        <taxon>Pseudomonadati</taxon>
        <taxon>Pseudomonadota</taxon>
        <taxon>Alphaproteobacteria</taxon>
        <taxon>Hyphomicrobiales</taxon>
        <taxon>Methylobacteriaceae</taxon>
        <taxon>Methylobacterium</taxon>
    </lineage>
</organism>
<dbReference type="STRING" id="460265.Mnod_1828"/>
<dbReference type="HOGENOM" id="CLU_2082045_0_0_5"/>
<feature type="signal peptide" evidence="1">
    <location>
        <begin position="1"/>
        <end position="19"/>
    </location>
</feature>
<reference evidence="2 3" key="1">
    <citation type="submission" date="2009-01" db="EMBL/GenBank/DDBJ databases">
        <title>Complete sequence of chromosome of Methylobacterium nodulans ORS 2060.</title>
        <authorList>
            <consortium name="US DOE Joint Genome Institute"/>
            <person name="Lucas S."/>
            <person name="Copeland A."/>
            <person name="Lapidus A."/>
            <person name="Glavina del Rio T."/>
            <person name="Dalin E."/>
            <person name="Tice H."/>
            <person name="Bruce D."/>
            <person name="Goodwin L."/>
            <person name="Pitluck S."/>
            <person name="Sims D."/>
            <person name="Brettin T."/>
            <person name="Detter J.C."/>
            <person name="Han C."/>
            <person name="Larimer F."/>
            <person name="Land M."/>
            <person name="Hauser L."/>
            <person name="Kyrpides N."/>
            <person name="Ivanova N."/>
            <person name="Marx C.J."/>
            <person name="Richardson P."/>
        </authorList>
    </citation>
    <scope>NUCLEOTIDE SEQUENCE [LARGE SCALE GENOMIC DNA]</scope>
    <source>
        <strain evidence="3">LMG 21967 / CNCM I-2342 / ORS 2060</strain>
    </source>
</reference>
<name>B8IS06_METNO</name>
<evidence type="ECO:0000256" key="1">
    <source>
        <dbReference type="SAM" id="SignalP"/>
    </source>
</evidence>
<evidence type="ECO:0000313" key="3">
    <source>
        <dbReference type="Proteomes" id="UP000008207"/>
    </source>
</evidence>
<sequence length="117" mass="12406">MRRGVIALAAAGLPLAALGQGPSGQRFLVREGALLCVSPYSLPVAARAAQDSRWLAENGCLRATGGVTVRRLPKTTTTASGLIWNVQLADPDQAGLVLWGYARDFRLESGEPLAQDY</sequence>
<dbReference type="RefSeq" id="WP_015928510.1">
    <property type="nucleotide sequence ID" value="NC_011894.1"/>
</dbReference>
<dbReference type="Proteomes" id="UP000008207">
    <property type="component" value="Chromosome"/>
</dbReference>
<feature type="chain" id="PRO_5002874609" evidence="1">
    <location>
        <begin position="20"/>
        <end position="117"/>
    </location>
</feature>
<keyword evidence="3" id="KW-1185">Reference proteome</keyword>
<dbReference type="eggNOG" id="ENOG5030WDR">
    <property type="taxonomic scope" value="Bacteria"/>
</dbReference>
<proteinExistence type="predicted"/>
<accession>B8IS06</accession>
<dbReference type="EMBL" id="CP001349">
    <property type="protein sequence ID" value="ACL56818.1"/>
    <property type="molecule type" value="Genomic_DNA"/>
</dbReference>
<keyword evidence="1" id="KW-0732">Signal</keyword>